<name>A0A290Q3B1_9LACT</name>
<dbReference type="Proteomes" id="UP000501558">
    <property type="component" value="Chromosome"/>
</dbReference>
<accession>A0A290Q3B1</accession>
<dbReference type="Gene3D" id="3.40.930.10">
    <property type="entry name" value="Mannitol-specific EII, Chain A"/>
    <property type="match status" value="1"/>
</dbReference>
<dbReference type="GO" id="GO:0016301">
    <property type="term" value="F:kinase activity"/>
    <property type="evidence" value="ECO:0007669"/>
    <property type="project" value="UniProtKB-KW"/>
</dbReference>
<keyword evidence="3" id="KW-0813">Transport</keyword>
<evidence type="ECO:0000313" key="12">
    <source>
        <dbReference type="EMBL" id="QIW57770.1"/>
    </source>
</evidence>
<dbReference type="GO" id="GO:0090563">
    <property type="term" value="F:protein-phosphocysteine-sugar phosphotransferase activity"/>
    <property type="evidence" value="ECO:0007669"/>
    <property type="project" value="TreeGrafter"/>
</dbReference>
<evidence type="ECO:0000256" key="7">
    <source>
        <dbReference type="ARBA" id="ARBA00022683"/>
    </source>
</evidence>
<dbReference type="KEGG" id="lrn:CMV25_07045"/>
<dbReference type="EMBL" id="CP047628">
    <property type="protein sequence ID" value="QIW57770.1"/>
    <property type="molecule type" value="Genomic_DNA"/>
</dbReference>
<dbReference type="GeneID" id="93295879"/>
<keyword evidence="6" id="KW-0808">Transferase</keyword>
<dbReference type="InterPro" id="IPR002178">
    <property type="entry name" value="PTS_EIIA_type-2_dom"/>
</dbReference>
<reference evidence="12 13" key="1">
    <citation type="submission" date="2019-12" db="EMBL/GenBank/DDBJ databases">
        <title>Whole genome sequences of Lactococcus raffinolactis strains isolated from sewage.</title>
        <authorList>
            <person name="Ybazeta G."/>
            <person name="Ross M."/>
            <person name="Brabant-Kirwan D."/>
            <person name="Saleh M."/>
            <person name="Dillon J.A."/>
            <person name="Splinter K."/>
            <person name="Nokhbeh R."/>
        </authorList>
    </citation>
    <scope>NUCLEOTIDE SEQUENCE [LARGE SCALE GENOMIC DNA]</scope>
    <source>
        <strain evidence="12 13">Lr_19_14</strain>
    </source>
</reference>
<dbReference type="CDD" id="cd00211">
    <property type="entry name" value="PTS_IIA_fru"/>
    <property type="match status" value="1"/>
</dbReference>
<evidence type="ECO:0000313" key="13">
    <source>
        <dbReference type="Proteomes" id="UP000501558"/>
    </source>
</evidence>
<keyword evidence="4" id="KW-0597">Phosphoprotein</keyword>
<gene>
    <name evidence="12" type="ORF">GU334_02025</name>
</gene>
<dbReference type="GO" id="GO:0005886">
    <property type="term" value="C:plasma membrane"/>
    <property type="evidence" value="ECO:0007669"/>
    <property type="project" value="TreeGrafter"/>
</dbReference>
<dbReference type="GO" id="GO:0009401">
    <property type="term" value="P:phosphoenolpyruvate-dependent sugar phosphotransferase system"/>
    <property type="evidence" value="ECO:0007669"/>
    <property type="project" value="UniProtKB-KW"/>
</dbReference>
<evidence type="ECO:0000256" key="3">
    <source>
        <dbReference type="ARBA" id="ARBA00022448"/>
    </source>
</evidence>
<evidence type="ECO:0000256" key="11">
    <source>
        <dbReference type="ARBA" id="ARBA00030962"/>
    </source>
</evidence>
<dbReference type="InterPro" id="IPR016152">
    <property type="entry name" value="PTrfase/Anion_transptr"/>
</dbReference>
<evidence type="ECO:0000256" key="2">
    <source>
        <dbReference type="ARBA" id="ARBA00014783"/>
    </source>
</evidence>
<comment type="function">
    <text evidence="1">The phosphoenolpyruvate-dependent sugar phosphotransferase system (sugar PTS), a major carbohydrate active transport system, catalyzes the phosphorylation of incoming sugar substrates concomitantly with their translocation across the cell membrane. The enzyme II CmtAB PTS system is involved in D-mannitol transport.</text>
</comment>
<keyword evidence="13" id="KW-1185">Reference proteome</keyword>
<dbReference type="PROSITE" id="PS00372">
    <property type="entry name" value="PTS_EIIA_TYPE_2_HIS"/>
    <property type="match status" value="1"/>
</dbReference>
<dbReference type="PANTHER" id="PTHR30181">
    <property type="entry name" value="MANNITOL PERMEASE IIC COMPONENT"/>
    <property type="match status" value="1"/>
</dbReference>
<evidence type="ECO:0000256" key="9">
    <source>
        <dbReference type="ARBA" id="ARBA00029908"/>
    </source>
</evidence>
<keyword evidence="8" id="KW-0418">Kinase</keyword>
<evidence type="ECO:0000256" key="1">
    <source>
        <dbReference type="ARBA" id="ARBA00002434"/>
    </source>
</evidence>
<dbReference type="PROSITE" id="PS51094">
    <property type="entry name" value="PTS_EIIA_TYPE_2"/>
    <property type="match status" value="1"/>
</dbReference>
<keyword evidence="7" id="KW-0598">Phosphotransferase system</keyword>
<evidence type="ECO:0000256" key="4">
    <source>
        <dbReference type="ARBA" id="ARBA00022553"/>
    </source>
</evidence>
<dbReference type="Pfam" id="PF00359">
    <property type="entry name" value="PTS_EIIA_2"/>
    <property type="match status" value="1"/>
</dbReference>
<evidence type="ECO:0000256" key="10">
    <source>
        <dbReference type="ARBA" id="ARBA00030956"/>
    </source>
</evidence>
<dbReference type="PANTHER" id="PTHR30181:SF2">
    <property type="entry name" value="PTS SYSTEM MANNITOL-SPECIFIC EIICBA COMPONENT"/>
    <property type="match status" value="1"/>
</dbReference>
<sequence length="146" mass="15750">MEIQTNLIKLGQAFETQEEAITFCGEQLLAGGYVTSDYVPAMLERNRELSVYMGNFIAIPHGTDAAKKEVIKTGITIVQVPRGVNFGDALDPKIATVLFGIAGVGNEHLDLIQKISIFCADVDNVVKLADAKAVEEIADLLNSVEV</sequence>
<dbReference type="OrthoDB" id="1640042at2"/>
<organism evidence="12 13">
    <name type="scientific">Pseudolactococcus raffinolactis</name>
    <dbReference type="NCBI Taxonomy" id="1366"/>
    <lineage>
        <taxon>Bacteria</taxon>
        <taxon>Bacillati</taxon>
        <taxon>Bacillota</taxon>
        <taxon>Bacilli</taxon>
        <taxon>Lactobacillales</taxon>
        <taxon>Streptococcaceae</taxon>
        <taxon>Pseudolactococcus</taxon>
    </lineage>
</organism>
<dbReference type="RefSeq" id="WP_061774635.1">
    <property type="nucleotide sequence ID" value="NZ_BAAAXH010000078.1"/>
</dbReference>
<dbReference type="AlphaFoldDB" id="A0A290Q3B1"/>
<evidence type="ECO:0000256" key="8">
    <source>
        <dbReference type="ARBA" id="ARBA00022777"/>
    </source>
</evidence>
<protein>
    <recommendedName>
        <fullName evidence="2">Mannitol-specific phosphotransferase enzyme IIA component</fullName>
    </recommendedName>
    <alternativeName>
        <fullName evidence="10">EIIA</fullName>
    </alternativeName>
    <alternativeName>
        <fullName evidence="11">EIII</fullName>
    </alternativeName>
    <alternativeName>
        <fullName evidence="9">PTS system mannitol-specific EIIA component</fullName>
    </alternativeName>
</protein>
<proteinExistence type="predicted"/>
<evidence type="ECO:0000256" key="6">
    <source>
        <dbReference type="ARBA" id="ARBA00022679"/>
    </source>
</evidence>
<keyword evidence="5" id="KW-0762">Sugar transport</keyword>
<evidence type="ECO:0000256" key="5">
    <source>
        <dbReference type="ARBA" id="ARBA00022597"/>
    </source>
</evidence>
<dbReference type="SUPFAM" id="SSF55804">
    <property type="entry name" value="Phoshotransferase/anion transport protein"/>
    <property type="match status" value="1"/>
</dbReference>
<dbReference type="InterPro" id="IPR050893">
    <property type="entry name" value="Sugar_PTS"/>
</dbReference>